<dbReference type="RefSeq" id="WP_085784640.1">
    <property type="nucleotide sequence ID" value="NZ_CP008743.1"/>
</dbReference>
<dbReference type="KEGG" id="naf:GQ61_07215"/>
<keyword evidence="4" id="KW-1185">Reference proteome</keyword>
<evidence type="ECO:0000256" key="1">
    <source>
        <dbReference type="ARBA" id="ARBA00022676"/>
    </source>
</evidence>
<proteinExistence type="predicted"/>
<sequence length="322" mass="36174">MSQPKILFITSTRIGDAVLSTGILNHYLSQYPNAALTIACGEPPSPLFTDIPNLEKLIVLRNKRNLSHWLHLWRQTFDKRWDLVVDLRGSILAYILWAGKRVVWRSIPSLKHRVTQLGDLIKVFPPPAPSLMVSERRLKEVKKWLPFDAPIIALSPAANWPGKEWPQEHFSKVLNALIASDGPLPDAKIAFFAAPHERQRVLPLLASFPEERVLDFMGKIDLLDVAALFKHSSLFIGNDSGLMHMAAAVGTPTLGLFGPSRSEHYAPFGVRTAFIRTPEPYERLMELHKQGQSEGLMSSLKPEDVFKAAVNLMKTAMVLRRP</sequence>
<dbReference type="GO" id="GO:0009244">
    <property type="term" value="P:lipopolysaccharide core region biosynthetic process"/>
    <property type="evidence" value="ECO:0007669"/>
    <property type="project" value="TreeGrafter"/>
</dbReference>
<dbReference type="Proteomes" id="UP000237351">
    <property type="component" value="Chromosome"/>
</dbReference>
<evidence type="ECO:0008006" key="5">
    <source>
        <dbReference type="Google" id="ProtNLM"/>
    </source>
</evidence>
<dbReference type="GO" id="GO:0008713">
    <property type="term" value="F:ADP-heptose-lipopolysaccharide heptosyltransferase activity"/>
    <property type="evidence" value="ECO:0007669"/>
    <property type="project" value="TreeGrafter"/>
</dbReference>
<dbReference type="PANTHER" id="PTHR30160">
    <property type="entry name" value="TETRAACYLDISACCHARIDE 4'-KINASE-RELATED"/>
    <property type="match status" value="1"/>
</dbReference>
<protein>
    <recommendedName>
        <fullName evidence="5">Glycosyl transferase</fullName>
    </recommendedName>
</protein>
<dbReference type="InterPro" id="IPR051199">
    <property type="entry name" value="LPS_LOS_Heptosyltrfase"/>
</dbReference>
<gene>
    <name evidence="3" type="ORF">GQ61_07215</name>
</gene>
<evidence type="ECO:0000256" key="2">
    <source>
        <dbReference type="ARBA" id="ARBA00022679"/>
    </source>
</evidence>
<dbReference type="GO" id="GO:0005829">
    <property type="term" value="C:cytosol"/>
    <property type="evidence" value="ECO:0007669"/>
    <property type="project" value="TreeGrafter"/>
</dbReference>
<dbReference type="InterPro" id="IPR002201">
    <property type="entry name" value="Glyco_trans_9"/>
</dbReference>
<accession>A0A1W6N5R2</accession>
<evidence type="ECO:0000313" key="3">
    <source>
        <dbReference type="EMBL" id="ARN85112.1"/>
    </source>
</evidence>
<dbReference type="EMBL" id="CP008743">
    <property type="protein sequence ID" value="ARN85112.1"/>
    <property type="molecule type" value="Genomic_DNA"/>
</dbReference>
<dbReference type="Pfam" id="PF01075">
    <property type="entry name" value="Glyco_transf_9"/>
    <property type="match status" value="1"/>
</dbReference>
<name>A0A1W6N5R2_9PROT</name>
<dbReference type="SUPFAM" id="SSF53756">
    <property type="entry name" value="UDP-Glycosyltransferase/glycogen phosphorylase"/>
    <property type="match status" value="1"/>
</dbReference>
<organism evidence="3 4">
    <name type="scientific">Candidatus Nucleicultrix amoebiphila FS5</name>
    <dbReference type="NCBI Taxonomy" id="1414854"/>
    <lineage>
        <taxon>Bacteria</taxon>
        <taxon>Pseudomonadati</taxon>
        <taxon>Pseudomonadota</taxon>
        <taxon>Alphaproteobacteria</taxon>
        <taxon>Holosporales</taxon>
        <taxon>Candidatus Nucleicultricaceae</taxon>
        <taxon>Candidatus Nucleicultrix</taxon>
    </lineage>
</organism>
<evidence type="ECO:0000313" key="4">
    <source>
        <dbReference type="Proteomes" id="UP000237351"/>
    </source>
</evidence>
<dbReference type="PANTHER" id="PTHR30160:SF7">
    <property type="entry name" value="ADP-HEPTOSE--LPS HEPTOSYLTRANSFERASE 2"/>
    <property type="match status" value="1"/>
</dbReference>
<keyword evidence="2" id="KW-0808">Transferase</keyword>
<dbReference type="OrthoDB" id="9797795at2"/>
<dbReference type="CDD" id="cd03789">
    <property type="entry name" value="GT9_LPS_heptosyltransferase"/>
    <property type="match status" value="1"/>
</dbReference>
<reference evidence="3 4" key="1">
    <citation type="submission" date="2014-06" db="EMBL/GenBank/DDBJ databases">
        <title>The genome of the endonuclear symbiont Nucleicultrix amoebiphila.</title>
        <authorList>
            <person name="Schulz F."/>
            <person name="Horn M."/>
        </authorList>
    </citation>
    <scope>NUCLEOTIDE SEQUENCE [LARGE SCALE GENOMIC DNA]</scope>
    <source>
        <strain evidence="3 4">FS5</strain>
    </source>
</reference>
<dbReference type="Gene3D" id="3.40.50.2000">
    <property type="entry name" value="Glycogen Phosphorylase B"/>
    <property type="match status" value="2"/>
</dbReference>
<dbReference type="STRING" id="1414854.GQ61_07215"/>
<dbReference type="AlphaFoldDB" id="A0A1W6N5R2"/>
<keyword evidence="1" id="KW-0328">Glycosyltransferase</keyword>